<feature type="domain" description="Ig-like" evidence="7">
    <location>
        <begin position="455"/>
        <end position="525"/>
    </location>
</feature>
<dbReference type="SMART" id="SM00408">
    <property type="entry name" value="IGc2"/>
    <property type="match status" value="3"/>
</dbReference>
<dbReference type="PANTHER" id="PTHR46013:SF4">
    <property type="entry name" value="B-CELL RECEPTOR CD22-RELATED"/>
    <property type="match status" value="1"/>
</dbReference>
<protein>
    <recommendedName>
        <fullName evidence="1">B-cell receptor CD22</fullName>
    </recommendedName>
    <alternativeName>
        <fullName evidence="2">Sialic acid-binding Ig-like lectin 2</fullName>
    </alternativeName>
</protein>
<dbReference type="InterPro" id="IPR003599">
    <property type="entry name" value="Ig_sub"/>
</dbReference>
<proteinExistence type="predicted"/>
<name>A0AA47P4H2_MERPO</name>
<comment type="function">
    <text evidence="3">Most highly expressed siglec (sialic acid-binding immunoglobulin-like lectin) on B-cells that plays a role in various aspects of B-cell biology including differentiation, antigen presentation, and trafficking to bone marrow. Binds to alpha 2,6-linked sialic acid residues of surface molecules such as CD22 itself, CD45 and IgM in a cis configuration. Can also bind to ligands on other cells as an adhesion molecule in a trans configuration. Acts as an inhibitory coreceptor on the surface of B-cells and inhibits B-cell receptor induced signaling, characterized by inhibition of the calcium mobilization and cellular activation. Mechanistically, the immunoreceptor tyrosine-based inhibitory motif domain is phosphorylated by the Src kinase LYN, which in turn leads to the recruitment of the protein tyrosine phosphatase 1/PTPN6, leading to the negative regulation of BCR signaling. If this negative signaling from is of sufficient strength, apoptosis of the B-cell can be induced.</text>
</comment>
<accession>A0AA47P4H2</accession>
<evidence type="ECO:0000259" key="7">
    <source>
        <dbReference type="PROSITE" id="PS50835"/>
    </source>
</evidence>
<evidence type="ECO:0000256" key="6">
    <source>
        <dbReference type="SAM" id="Phobius"/>
    </source>
</evidence>
<organism evidence="8 9">
    <name type="scientific">Merluccius polli</name>
    <name type="common">Benguela hake</name>
    <name type="synonym">Merluccius cadenati</name>
    <dbReference type="NCBI Taxonomy" id="89951"/>
    <lineage>
        <taxon>Eukaryota</taxon>
        <taxon>Metazoa</taxon>
        <taxon>Chordata</taxon>
        <taxon>Craniata</taxon>
        <taxon>Vertebrata</taxon>
        <taxon>Euteleostomi</taxon>
        <taxon>Actinopterygii</taxon>
        <taxon>Neopterygii</taxon>
        <taxon>Teleostei</taxon>
        <taxon>Neoteleostei</taxon>
        <taxon>Acanthomorphata</taxon>
        <taxon>Zeiogadaria</taxon>
        <taxon>Gadariae</taxon>
        <taxon>Gadiformes</taxon>
        <taxon>Gadoidei</taxon>
        <taxon>Merlucciidae</taxon>
        <taxon>Merluccius</taxon>
    </lineage>
</organism>
<dbReference type="Proteomes" id="UP001174136">
    <property type="component" value="Unassembled WGS sequence"/>
</dbReference>
<feature type="compositionally biased region" description="Polar residues" evidence="5">
    <location>
        <begin position="1"/>
        <end position="16"/>
    </location>
</feature>
<comment type="subunit">
    <text evidence="4">Predominantly monomer of isoform CD22-beta. Also found as heterodimer of isoform CD22-beta and a shorter isoform. Interacts with PTPN6/SHP-1, LYN, SYK, PIK3R1/PIK3R2 and PLCG1 upon phosphorylation. Interacts with GRB2, INPP5D and SHC1 upon phosphorylation. May form a complex with INPP5D/SHIP, GRB2 and SHC1.</text>
</comment>
<dbReference type="InterPro" id="IPR003598">
    <property type="entry name" value="Ig_sub2"/>
</dbReference>
<dbReference type="InterPro" id="IPR036179">
    <property type="entry name" value="Ig-like_dom_sf"/>
</dbReference>
<evidence type="ECO:0000256" key="1">
    <source>
        <dbReference type="ARBA" id="ARBA00040106"/>
    </source>
</evidence>
<feature type="domain" description="Ig-like" evidence="7">
    <location>
        <begin position="9"/>
        <end position="93"/>
    </location>
</feature>
<dbReference type="InterPro" id="IPR013106">
    <property type="entry name" value="Ig_V-set"/>
</dbReference>
<feature type="domain" description="Ig-like" evidence="7">
    <location>
        <begin position="98"/>
        <end position="181"/>
    </location>
</feature>
<dbReference type="PANTHER" id="PTHR46013">
    <property type="entry name" value="VASCULAR CELL ADHESION MOLECULE 1"/>
    <property type="match status" value="1"/>
</dbReference>
<sequence>MKCNSTDAPKTTSAAVSPSGEIEEGRSVTLSCSSDANPAANYTWFKVNTDHSSRDMNQGQQLVFGAILSSDSGQYLCKAKNELGTTSDSISINVKYGPKNTSVISSPSGEIEEGRSVTLSCSSDANPAANYTWFKEHEDSVGESGQNYTITHITSQLGGNYYCQAHNAVGRNCLFKRQTFDAEYQWVKFNYLSTQSNTGLSMLQFVISDLCFPETSSQTVISVAGGTVAVLLTTILLFIILWMRRKTASRKASGLGGRPDAMEESLPLPVYDVIPLTNHTAPATQREPIEERDDLHYASVHISRSKNQEVPLCMAGSHVQSDQTDEVLYSVVNFKRPNAGNDDWTVTYTSSNVCSLRGSTVDITCTYQYPYKLQYRSSPVETLWFTKEDNKQPVDLLSDTDYAGRVEYTCGETSCYWYNCRRCTLRITDLRQSDSAVYKFRFITNQPGGQYTGEPGVKLSVTDLQVKVIPSSWLYWVNLKCDSTCYLSGYPAYIWYKNGQSVGGQTTRDSGGKLNSEDSYSCAVEGNEHLHSPLVCKSTPQYTDKIPDVMDLLVIPTCIMNGQTDHVLAAFRLWVPVSKKTTATVSYPTRNMCVLRGTSVDISCTYNSYSYNSYQTFIYYKYWFKWRDNQQPRYLQTEYEGRVEFPAEETGRSTLRITDLRDTDSAEYRFTFISTSHEWKGTFHGTTLTVTDLRVEVTPVAMVTEGQRVTLTCMTSCPLTDKPSYMWYQNNGPVTGPESPENQLVLDPVSPRHAGNYACSVRNHPHLRSPEEMLTVQCTMCILHHT</sequence>
<dbReference type="Pfam" id="PF13927">
    <property type="entry name" value="Ig_3"/>
    <property type="match status" value="1"/>
</dbReference>
<dbReference type="AlphaFoldDB" id="A0AA47P4H2"/>
<dbReference type="Pfam" id="PF24518">
    <property type="entry name" value="Ig_CD22"/>
    <property type="match status" value="1"/>
</dbReference>
<dbReference type="SUPFAM" id="SSF48726">
    <property type="entry name" value="Immunoglobulin"/>
    <property type="match status" value="5"/>
</dbReference>
<evidence type="ECO:0000256" key="2">
    <source>
        <dbReference type="ARBA" id="ARBA00041781"/>
    </source>
</evidence>
<feature type="region of interest" description="Disordered" evidence="5">
    <location>
        <begin position="1"/>
        <end position="22"/>
    </location>
</feature>
<evidence type="ECO:0000256" key="5">
    <source>
        <dbReference type="SAM" id="MobiDB-lite"/>
    </source>
</evidence>
<feature type="transmembrane region" description="Helical" evidence="6">
    <location>
        <begin position="220"/>
        <end position="243"/>
    </location>
</feature>
<dbReference type="Pfam" id="PF13895">
    <property type="entry name" value="Ig_2"/>
    <property type="match status" value="2"/>
</dbReference>
<evidence type="ECO:0000256" key="3">
    <source>
        <dbReference type="ARBA" id="ARBA00045430"/>
    </source>
</evidence>
<dbReference type="SMART" id="SM00409">
    <property type="entry name" value="IG"/>
    <property type="match status" value="5"/>
</dbReference>
<keyword evidence="6" id="KW-0812">Transmembrane</keyword>
<feature type="domain" description="Ig-like" evidence="7">
    <location>
        <begin position="686"/>
        <end position="775"/>
    </location>
</feature>
<evidence type="ECO:0000313" key="8">
    <source>
        <dbReference type="EMBL" id="KAK0146422.1"/>
    </source>
</evidence>
<dbReference type="InterPro" id="IPR056386">
    <property type="entry name" value="Ig_CD22"/>
</dbReference>
<dbReference type="PROSITE" id="PS50835">
    <property type="entry name" value="IG_LIKE"/>
    <property type="match status" value="4"/>
</dbReference>
<gene>
    <name evidence="8" type="primary">Cd22_0</name>
    <name evidence="8" type="ORF">N1851_014263</name>
</gene>
<dbReference type="CDD" id="cd00099">
    <property type="entry name" value="IgV"/>
    <property type="match status" value="1"/>
</dbReference>
<evidence type="ECO:0000313" key="9">
    <source>
        <dbReference type="Proteomes" id="UP001174136"/>
    </source>
</evidence>
<dbReference type="Gene3D" id="2.60.40.10">
    <property type="entry name" value="Immunoglobulins"/>
    <property type="match status" value="5"/>
</dbReference>
<dbReference type="Pfam" id="PF07686">
    <property type="entry name" value="V-set"/>
    <property type="match status" value="1"/>
</dbReference>
<dbReference type="CDD" id="cd00096">
    <property type="entry name" value="Ig"/>
    <property type="match status" value="1"/>
</dbReference>
<dbReference type="InterPro" id="IPR007110">
    <property type="entry name" value="Ig-like_dom"/>
</dbReference>
<keyword evidence="9" id="KW-1185">Reference proteome</keyword>
<keyword evidence="8" id="KW-0675">Receptor</keyword>
<comment type="caution">
    <text evidence="8">The sequence shown here is derived from an EMBL/GenBank/DDBJ whole genome shotgun (WGS) entry which is preliminary data.</text>
</comment>
<dbReference type="EMBL" id="JAOPHQ010002577">
    <property type="protein sequence ID" value="KAK0146422.1"/>
    <property type="molecule type" value="Genomic_DNA"/>
</dbReference>
<evidence type="ECO:0000256" key="4">
    <source>
        <dbReference type="ARBA" id="ARBA00046458"/>
    </source>
</evidence>
<dbReference type="InterPro" id="IPR013783">
    <property type="entry name" value="Ig-like_fold"/>
</dbReference>
<reference evidence="8" key="1">
    <citation type="journal article" date="2023" name="Front. Mar. Sci.">
        <title>A new Merluccius polli reference genome to investigate the effects of global change in West African waters.</title>
        <authorList>
            <person name="Mateo J.L."/>
            <person name="Blanco-Fernandez C."/>
            <person name="Garcia-Vazquez E."/>
            <person name="Machado-Schiaffino G."/>
        </authorList>
    </citation>
    <scope>NUCLEOTIDE SEQUENCE</scope>
    <source>
        <strain evidence="8">C29</strain>
        <tissue evidence="8">Fin</tissue>
    </source>
</reference>
<keyword evidence="6" id="KW-0472">Membrane</keyword>
<keyword evidence="6" id="KW-1133">Transmembrane helix</keyword>